<dbReference type="InterPro" id="IPR052354">
    <property type="entry name" value="Cell_Wall_Dynamics_Protein"/>
</dbReference>
<dbReference type="Pfam" id="PF08239">
    <property type="entry name" value="SH3_3"/>
    <property type="match status" value="1"/>
</dbReference>
<evidence type="ECO:0000256" key="1">
    <source>
        <dbReference type="SAM" id="SignalP"/>
    </source>
</evidence>
<dbReference type="Gene3D" id="2.30.30.40">
    <property type="entry name" value="SH3 Domains"/>
    <property type="match status" value="1"/>
</dbReference>
<dbReference type="PROSITE" id="PS51257">
    <property type="entry name" value="PROKAR_LIPOPROTEIN"/>
    <property type="match status" value="1"/>
</dbReference>
<dbReference type="InterPro" id="IPR003646">
    <property type="entry name" value="SH3-like_bac-type"/>
</dbReference>
<accession>A0A6P1ME25</accession>
<organism evidence="3 4">
    <name type="scientific">Tichowtungia aerotolerans</name>
    <dbReference type="NCBI Taxonomy" id="2697043"/>
    <lineage>
        <taxon>Bacteria</taxon>
        <taxon>Pseudomonadati</taxon>
        <taxon>Kiritimatiellota</taxon>
        <taxon>Tichowtungiia</taxon>
        <taxon>Tichowtungiales</taxon>
        <taxon>Tichowtungiaceae</taxon>
        <taxon>Tichowtungia</taxon>
    </lineage>
</organism>
<dbReference type="PROSITE" id="PS51781">
    <property type="entry name" value="SH3B"/>
    <property type="match status" value="1"/>
</dbReference>
<reference evidence="3 4" key="1">
    <citation type="submission" date="2020-01" db="EMBL/GenBank/DDBJ databases">
        <title>Ponticoccus aerotolerans gen. nov., sp. nov., an anaerobic bacterium and proposal of Ponticoccusceae fam. nov., Ponticoccusles ord. nov. and Ponticoccuse classis nov. in the phylum Kiritimatiellaeota.</title>
        <authorList>
            <person name="Zhou L.Y."/>
            <person name="Du Z.J."/>
        </authorList>
    </citation>
    <scope>NUCLEOTIDE SEQUENCE [LARGE SCALE GENOMIC DNA]</scope>
    <source>
        <strain evidence="3 4">S-5007</strain>
    </source>
</reference>
<evidence type="ECO:0000259" key="2">
    <source>
        <dbReference type="PROSITE" id="PS51781"/>
    </source>
</evidence>
<evidence type="ECO:0000313" key="4">
    <source>
        <dbReference type="Proteomes" id="UP000464954"/>
    </source>
</evidence>
<dbReference type="PANTHER" id="PTHR34408">
    <property type="entry name" value="FAMILY PROTEIN, PUTATIVE-RELATED"/>
    <property type="match status" value="1"/>
</dbReference>
<name>A0A6P1ME25_9BACT</name>
<dbReference type="AlphaFoldDB" id="A0A6P1ME25"/>
<gene>
    <name evidence="3" type="ORF">GT409_07735</name>
</gene>
<dbReference type="RefSeq" id="WP_160628527.1">
    <property type="nucleotide sequence ID" value="NZ_CP047593.1"/>
</dbReference>
<protein>
    <submittedName>
        <fullName evidence="3">SH3 domain-containing protein</fullName>
    </submittedName>
</protein>
<evidence type="ECO:0000313" key="3">
    <source>
        <dbReference type="EMBL" id="QHI69345.1"/>
    </source>
</evidence>
<proteinExistence type="predicted"/>
<keyword evidence="4" id="KW-1185">Reference proteome</keyword>
<sequence>MKMIWIGLMTLGLACAAGAADKEPVKVTGDRVSLRAAPDLNAVLLDRAMSGDELVLKDNTNPDWVGVLPPDSIDLWVLGEYVENGTVVPAKLNVRSGPSLNHSVVGVVKNGTQLTVRGDVSGWLRIAPPEEAVVWISRKFADVAPPLLLEPEVIVEVVPAPEPEKAEVAVSEPKKTPRVVIVEKVDQPEANRMMAAAADVPELPEVLVPDPDKKQGGEETFSGILQFAGGILYKLTDPTAGDATVCYVRGNSSQMEKLKGRLLIITGPVYRAVDLDMPFVRPVQIKLLKQAE</sequence>
<dbReference type="EMBL" id="CP047593">
    <property type="protein sequence ID" value="QHI69345.1"/>
    <property type="molecule type" value="Genomic_DNA"/>
</dbReference>
<keyword evidence="1" id="KW-0732">Signal</keyword>
<dbReference type="SMART" id="SM00287">
    <property type="entry name" value="SH3b"/>
    <property type="match status" value="1"/>
</dbReference>
<dbReference type="Proteomes" id="UP000464954">
    <property type="component" value="Chromosome"/>
</dbReference>
<dbReference type="KEGG" id="taer:GT409_07735"/>
<dbReference type="PANTHER" id="PTHR34408:SF1">
    <property type="entry name" value="GLYCOSYL HYDROLASE FAMILY 19 DOMAIN-CONTAINING PROTEIN HI_1415"/>
    <property type="match status" value="1"/>
</dbReference>
<feature type="chain" id="PRO_5026669352" evidence="1">
    <location>
        <begin position="20"/>
        <end position="292"/>
    </location>
</feature>
<feature type="domain" description="SH3b" evidence="2">
    <location>
        <begin position="82"/>
        <end position="145"/>
    </location>
</feature>
<feature type="signal peptide" evidence="1">
    <location>
        <begin position="1"/>
        <end position="19"/>
    </location>
</feature>